<name>A0ABR6I206_9SPHN</name>
<dbReference type="EC" id="1.6.5.5" evidence="2"/>
<dbReference type="SUPFAM" id="SSF50129">
    <property type="entry name" value="GroES-like"/>
    <property type="match status" value="1"/>
</dbReference>
<reference evidence="2 3" key="1">
    <citation type="submission" date="2020-08" db="EMBL/GenBank/DDBJ databases">
        <title>Genomic Encyclopedia of Type Strains, Phase IV (KMG-IV): sequencing the most valuable type-strain genomes for metagenomic binning, comparative biology and taxonomic classification.</title>
        <authorList>
            <person name="Goeker M."/>
        </authorList>
    </citation>
    <scope>NUCLEOTIDE SEQUENCE [LARGE SCALE GENOMIC DNA]</scope>
    <source>
        <strain evidence="2 3">DSM 8510</strain>
    </source>
</reference>
<dbReference type="InterPro" id="IPR020843">
    <property type="entry name" value="ER"/>
</dbReference>
<dbReference type="Pfam" id="PF08240">
    <property type="entry name" value="ADH_N"/>
    <property type="match status" value="1"/>
</dbReference>
<organism evidence="2 3">
    <name type="scientific">Erythrobacter ramosus</name>
    <dbReference type="NCBI Taxonomy" id="35811"/>
    <lineage>
        <taxon>Bacteria</taxon>
        <taxon>Pseudomonadati</taxon>
        <taxon>Pseudomonadota</taxon>
        <taxon>Alphaproteobacteria</taxon>
        <taxon>Sphingomonadales</taxon>
        <taxon>Erythrobacteraceae</taxon>
        <taxon>Erythrobacter/Porphyrobacter group</taxon>
        <taxon>Erythrobacter</taxon>
    </lineage>
</organism>
<dbReference type="CDD" id="cd08241">
    <property type="entry name" value="QOR1"/>
    <property type="match status" value="1"/>
</dbReference>
<keyword evidence="2" id="KW-0560">Oxidoreductase</keyword>
<dbReference type="GO" id="GO:0003960">
    <property type="term" value="F:quinone reductase (NADPH) activity"/>
    <property type="evidence" value="ECO:0007669"/>
    <property type="project" value="UniProtKB-EC"/>
</dbReference>
<dbReference type="Pfam" id="PF00107">
    <property type="entry name" value="ADH_zinc_N"/>
    <property type="match status" value="1"/>
</dbReference>
<protein>
    <submittedName>
        <fullName evidence="2">NADPH2:quinone reductase</fullName>
        <ecNumber evidence="2">1.6.5.5</ecNumber>
    </submittedName>
</protein>
<dbReference type="InterPro" id="IPR011032">
    <property type="entry name" value="GroES-like_sf"/>
</dbReference>
<feature type="domain" description="Enoyl reductase (ER)" evidence="1">
    <location>
        <begin position="11"/>
        <end position="322"/>
    </location>
</feature>
<evidence type="ECO:0000259" key="1">
    <source>
        <dbReference type="SMART" id="SM00829"/>
    </source>
</evidence>
<keyword evidence="3" id="KW-1185">Reference proteome</keyword>
<comment type="caution">
    <text evidence="2">The sequence shown here is derived from an EMBL/GenBank/DDBJ whole genome shotgun (WGS) entry which is preliminary data.</text>
</comment>
<dbReference type="SMART" id="SM00829">
    <property type="entry name" value="PKS_ER"/>
    <property type="match status" value="1"/>
</dbReference>
<evidence type="ECO:0000313" key="3">
    <source>
        <dbReference type="Proteomes" id="UP000548685"/>
    </source>
</evidence>
<dbReference type="InterPro" id="IPR013154">
    <property type="entry name" value="ADH-like_N"/>
</dbReference>
<dbReference type="InterPro" id="IPR036291">
    <property type="entry name" value="NAD(P)-bd_dom_sf"/>
</dbReference>
<dbReference type="Gene3D" id="3.90.180.10">
    <property type="entry name" value="Medium-chain alcohol dehydrogenases, catalytic domain"/>
    <property type="match status" value="1"/>
</dbReference>
<dbReference type="RefSeq" id="WP_183363721.1">
    <property type="nucleotide sequence ID" value="NZ_BAAADZ010000005.1"/>
</dbReference>
<proteinExistence type="predicted"/>
<dbReference type="PANTHER" id="PTHR43677">
    <property type="entry name" value="SHORT-CHAIN DEHYDROGENASE/REDUCTASE"/>
    <property type="match status" value="1"/>
</dbReference>
<dbReference type="PANTHER" id="PTHR43677:SF4">
    <property type="entry name" value="QUINONE OXIDOREDUCTASE-LIKE PROTEIN 2"/>
    <property type="match status" value="1"/>
</dbReference>
<dbReference type="InterPro" id="IPR051397">
    <property type="entry name" value="Zn-ADH-like_protein"/>
</dbReference>
<sequence length="327" mass="34374">MARAVIGKEFGPPEAYALGELPAREVAPHEVRVAIRAAGISFVDVLTAQGQYQVKPPLPFCPGSEAAGIVKETGSKVAEFYIGDRVAFSGWGGMFAEEAVVPASSLQTIPAGMNFTEAATFSVSYTTAWHALVDRGKLQSGETLLVLGAGGATGYAAVQVGKHLGARVIASASSKAKRELALAGGADAAVEARADEWREQVRAANNGKGVDIVFDPVGGDATDPAFRSLGWGGRHLVIGFPGGIGSLRTNLPLLKGASLIGVDIRQFGEKEPQRASENRKTIFALAEQGILRPKIAKRYPLDRFREAMEEAVIGQCAGRIVFDLASS</sequence>
<gene>
    <name evidence="2" type="ORF">FHS52_002949</name>
</gene>
<accession>A0ABR6I206</accession>
<dbReference type="EMBL" id="JACICE010000004">
    <property type="protein sequence ID" value="MBB3776956.1"/>
    <property type="molecule type" value="Genomic_DNA"/>
</dbReference>
<evidence type="ECO:0000313" key="2">
    <source>
        <dbReference type="EMBL" id="MBB3776956.1"/>
    </source>
</evidence>
<dbReference type="Proteomes" id="UP000548685">
    <property type="component" value="Unassembled WGS sequence"/>
</dbReference>
<dbReference type="InterPro" id="IPR013149">
    <property type="entry name" value="ADH-like_C"/>
</dbReference>
<dbReference type="Gene3D" id="3.40.50.720">
    <property type="entry name" value="NAD(P)-binding Rossmann-like Domain"/>
    <property type="match status" value="1"/>
</dbReference>
<dbReference type="SUPFAM" id="SSF51735">
    <property type="entry name" value="NAD(P)-binding Rossmann-fold domains"/>
    <property type="match status" value="1"/>
</dbReference>